<proteinExistence type="predicted"/>
<keyword evidence="2" id="KW-1185">Reference proteome</keyword>
<name>A0A5C3Q9B6_9AGAR</name>
<dbReference type="AlphaFoldDB" id="A0A5C3Q9B6"/>
<accession>A0A5C3Q9B6</accession>
<protein>
    <submittedName>
        <fullName evidence="1">Uncharacterized protein</fullName>
    </submittedName>
</protein>
<evidence type="ECO:0000313" key="1">
    <source>
        <dbReference type="EMBL" id="TFK98166.1"/>
    </source>
</evidence>
<dbReference type="Proteomes" id="UP000305067">
    <property type="component" value="Unassembled WGS sequence"/>
</dbReference>
<evidence type="ECO:0000313" key="2">
    <source>
        <dbReference type="Proteomes" id="UP000305067"/>
    </source>
</evidence>
<reference evidence="1 2" key="1">
    <citation type="journal article" date="2019" name="Nat. Ecol. Evol.">
        <title>Megaphylogeny resolves global patterns of mushroom evolution.</title>
        <authorList>
            <person name="Varga T."/>
            <person name="Krizsan K."/>
            <person name="Foldi C."/>
            <person name="Dima B."/>
            <person name="Sanchez-Garcia M."/>
            <person name="Sanchez-Ramirez S."/>
            <person name="Szollosi G.J."/>
            <person name="Szarkandi J.G."/>
            <person name="Papp V."/>
            <person name="Albert L."/>
            <person name="Andreopoulos W."/>
            <person name="Angelini C."/>
            <person name="Antonin V."/>
            <person name="Barry K.W."/>
            <person name="Bougher N.L."/>
            <person name="Buchanan P."/>
            <person name="Buyck B."/>
            <person name="Bense V."/>
            <person name="Catcheside P."/>
            <person name="Chovatia M."/>
            <person name="Cooper J."/>
            <person name="Damon W."/>
            <person name="Desjardin D."/>
            <person name="Finy P."/>
            <person name="Geml J."/>
            <person name="Haridas S."/>
            <person name="Hughes K."/>
            <person name="Justo A."/>
            <person name="Karasinski D."/>
            <person name="Kautmanova I."/>
            <person name="Kiss B."/>
            <person name="Kocsube S."/>
            <person name="Kotiranta H."/>
            <person name="LaButti K.M."/>
            <person name="Lechner B.E."/>
            <person name="Liimatainen K."/>
            <person name="Lipzen A."/>
            <person name="Lukacs Z."/>
            <person name="Mihaltcheva S."/>
            <person name="Morgado L.N."/>
            <person name="Niskanen T."/>
            <person name="Noordeloos M.E."/>
            <person name="Ohm R.A."/>
            <person name="Ortiz-Santana B."/>
            <person name="Ovrebo C."/>
            <person name="Racz N."/>
            <person name="Riley R."/>
            <person name="Savchenko A."/>
            <person name="Shiryaev A."/>
            <person name="Soop K."/>
            <person name="Spirin V."/>
            <person name="Szebenyi C."/>
            <person name="Tomsovsky M."/>
            <person name="Tulloss R.E."/>
            <person name="Uehling J."/>
            <person name="Grigoriev I.V."/>
            <person name="Vagvolgyi C."/>
            <person name="Papp T."/>
            <person name="Martin F.M."/>
            <person name="Miettinen O."/>
            <person name="Hibbett D.S."/>
            <person name="Nagy L.G."/>
        </authorList>
    </citation>
    <scope>NUCLEOTIDE SEQUENCE [LARGE SCALE GENOMIC DNA]</scope>
    <source>
        <strain evidence="1 2">CBS 309.79</strain>
    </source>
</reference>
<sequence>MCKARNVKTPCYKHPGFKVSHRRSLDLVVTSSCILSAKMFPSDGCHVSSAFVGKTHTASKYGILSPDSSISQFTGYSATLYRQPVDNIEKLTPALLDFFASAILFNVDDTEQQDVARVGPLFELRSNAVHQVYDVSFSRDTASIENDKAEARDCRSGRYDVRDVAAVEYPVGRGSVCAHGAIYLVLRASEFERFPRSELQVIDLIRNARGSVERDGPSAIQNLADHSSISTSRRHELVLDIYIKPDE</sequence>
<organism evidence="1 2">
    <name type="scientific">Pterulicium gracile</name>
    <dbReference type="NCBI Taxonomy" id="1884261"/>
    <lineage>
        <taxon>Eukaryota</taxon>
        <taxon>Fungi</taxon>
        <taxon>Dikarya</taxon>
        <taxon>Basidiomycota</taxon>
        <taxon>Agaricomycotina</taxon>
        <taxon>Agaricomycetes</taxon>
        <taxon>Agaricomycetidae</taxon>
        <taxon>Agaricales</taxon>
        <taxon>Pleurotineae</taxon>
        <taxon>Pterulaceae</taxon>
        <taxon>Pterulicium</taxon>
    </lineage>
</organism>
<gene>
    <name evidence="1" type="ORF">BDV98DRAFT_585046</name>
</gene>
<dbReference type="EMBL" id="ML178841">
    <property type="protein sequence ID" value="TFK98166.1"/>
    <property type="molecule type" value="Genomic_DNA"/>
</dbReference>